<dbReference type="PANTHER" id="PTHR43976:SF16">
    <property type="entry name" value="SHORT-CHAIN DEHYDROGENASE_REDUCTASE FAMILY PROTEIN"/>
    <property type="match status" value="1"/>
</dbReference>
<dbReference type="PANTHER" id="PTHR43976">
    <property type="entry name" value="SHORT CHAIN DEHYDROGENASE"/>
    <property type="match status" value="1"/>
</dbReference>
<dbReference type="InterPro" id="IPR002347">
    <property type="entry name" value="SDR_fam"/>
</dbReference>
<reference evidence="4 5" key="1">
    <citation type="submission" date="2019-03" db="EMBL/GenBank/DDBJ databases">
        <title>Dyadobacter AR-3-6 sp. nov., isolated from arctic soil.</title>
        <authorList>
            <person name="Chaudhary D.K."/>
        </authorList>
    </citation>
    <scope>NUCLEOTIDE SEQUENCE [LARGE SCALE GENOMIC DNA]</scope>
    <source>
        <strain evidence="4 5">AR-3-6</strain>
    </source>
</reference>
<comment type="caution">
    <text evidence="4">The sequence shown here is derived from an EMBL/GenBank/DDBJ whole genome shotgun (WGS) entry which is preliminary data.</text>
</comment>
<organism evidence="4 5">
    <name type="scientific">Dyadobacter psychrotolerans</name>
    <dbReference type="NCBI Taxonomy" id="2541721"/>
    <lineage>
        <taxon>Bacteria</taxon>
        <taxon>Pseudomonadati</taxon>
        <taxon>Bacteroidota</taxon>
        <taxon>Cytophagia</taxon>
        <taxon>Cytophagales</taxon>
        <taxon>Spirosomataceae</taxon>
        <taxon>Dyadobacter</taxon>
    </lineage>
</organism>
<dbReference type="Proteomes" id="UP000294850">
    <property type="component" value="Unassembled WGS sequence"/>
</dbReference>
<proteinExistence type="inferred from homology"/>
<dbReference type="PRINTS" id="PR00080">
    <property type="entry name" value="SDRFAMILY"/>
</dbReference>
<dbReference type="CDD" id="cd05374">
    <property type="entry name" value="17beta-HSD-like_SDR_c"/>
    <property type="match status" value="1"/>
</dbReference>
<dbReference type="OrthoDB" id="9786056at2"/>
<dbReference type="NCBIfam" id="NF004824">
    <property type="entry name" value="PRK06180.1"/>
    <property type="match status" value="1"/>
</dbReference>
<evidence type="ECO:0000256" key="1">
    <source>
        <dbReference type="ARBA" id="ARBA00006484"/>
    </source>
</evidence>
<keyword evidence="2" id="KW-0560">Oxidoreductase</keyword>
<dbReference type="Pfam" id="PF00106">
    <property type="entry name" value="adh_short"/>
    <property type="match status" value="1"/>
</dbReference>
<comment type="similarity">
    <text evidence="1 3">Belongs to the short-chain dehydrogenases/reductases (SDR) family.</text>
</comment>
<dbReference type="EMBL" id="SMFL01000008">
    <property type="protein sequence ID" value="TDE12930.1"/>
    <property type="molecule type" value="Genomic_DNA"/>
</dbReference>
<dbReference type="AlphaFoldDB" id="A0A4R5DLL3"/>
<keyword evidence="5" id="KW-1185">Reference proteome</keyword>
<sequence length="280" mass="30745">MMEKKVWFITGASKGLGLSLVKKLLGEGYLVAATSRNIIELQEAVEADRNVFLPLAMNLTDEKSIEQAIKDTVTHFGQVDVIVNNAGYGLTGALEELTDAEIRQNFDINVFGSINVIRKAMPYLRKQKSGHIFNISSIGGFTGLFPGFGSYCATKFAVHGFSESLYEDVKPFGIHVTIVSPGYFRTNFLEESSLNVPKNEIAEYTNVRASQDTHQNSYNGNQNGDPEKAAAAFIEVANMPEPPLHLFLGQDAYDFANAKIAMVQQDMDKVKTLAVSTGFN</sequence>
<evidence type="ECO:0000256" key="2">
    <source>
        <dbReference type="ARBA" id="ARBA00023002"/>
    </source>
</evidence>
<evidence type="ECO:0000313" key="5">
    <source>
        <dbReference type="Proteomes" id="UP000294850"/>
    </source>
</evidence>
<evidence type="ECO:0000313" key="4">
    <source>
        <dbReference type="EMBL" id="TDE12930.1"/>
    </source>
</evidence>
<dbReference type="SUPFAM" id="SSF51735">
    <property type="entry name" value="NAD(P)-binding Rossmann-fold domains"/>
    <property type="match status" value="1"/>
</dbReference>
<name>A0A4R5DLL3_9BACT</name>
<protein>
    <submittedName>
        <fullName evidence="4">SDR family NAD(P)-dependent oxidoreductase</fullName>
    </submittedName>
</protein>
<evidence type="ECO:0000256" key="3">
    <source>
        <dbReference type="RuleBase" id="RU000363"/>
    </source>
</evidence>
<dbReference type="Gene3D" id="3.40.50.720">
    <property type="entry name" value="NAD(P)-binding Rossmann-like Domain"/>
    <property type="match status" value="1"/>
</dbReference>
<dbReference type="InterPro" id="IPR051911">
    <property type="entry name" value="SDR_oxidoreductase"/>
</dbReference>
<dbReference type="GO" id="GO:0016491">
    <property type="term" value="F:oxidoreductase activity"/>
    <property type="evidence" value="ECO:0007669"/>
    <property type="project" value="UniProtKB-KW"/>
</dbReference>
<accession>A0A4R5DLL3</accession>
<gene>
    <name evidence="4" type="ORF">E0F88_21585</name>
</gene>
<dbReference type="InterPro" id="IPR036291">
    <property type="entry name" value="NAD(P)-bd_dom_sf"/>
</dbReference>
<dbReference type="PRINTS" id="PR00081">
    <property type="entry name" value="GDHRDH"/>
</dbReference>